<organism evidence="4 5">
    <name type="scientific">Ziziphus jujuba</name>
    <name type="common">Chinese jujube</name>
    <name type="synonym">Ziziphus sativa</name>
    <dbReference type="NCBI Taxonomy" id="326968"/>
    <lineage>
        <taxon>Eukaryota</taxon>
        <taxon>Viridiplantae</taxon>
        <taxon>Streptophyta</taxon>
        <taxon>Embryophyta</taxon>
        <taxon>Tracheophyta</taxon>
        <taxon>Spermatophyta</taxon>
        <taxon>Magnoliopsida</taxon>
        <taxon>eudicotyledons</taxon>
        <taxon>Gunneridae</taxon>
        <taxon>Pentapetalae</taxon>
        <taxon>rosids</taxon>
        <taxon>fabids</taxon>
        <taxon>Rosales</taxon>
        <taxon>Rhamnaceae</taxon>
        <taxon>Paliureae</taxon>
        <taxon>Ziziphus</taxon>
    </lineage>
</organism>
<dbReference type="SMART" id="SM00257">
    <property type="entry name" value="LysM"/>
    <property type="match status" value="2"/>
</dbReference>
<keyword evidence="2" id="KW-0732">Signal</keyword>
<reference evidence="5" key="1">
    <citation type="submission" date="2025-08" db="UniProtKB">
        <authorList>
            <consortium name="RefSeq"/>
        </authorList>
    </citation>
    <scope>IDENTIFICATION</scope>
    <source>
        <tissue evidence="5">Seedling</tissue>
    </source>
</reference>
<feature type="domain" description="LysM" evidence="3">
    <location>
        <begin position="166"/>
        <end position="210"/>
    </location>
</feature>
<dbReference type="GeneID" id="125424145"/>
<keyword evidence="4" id="KW-1185">Reference proteome</keyword>
<dbReference type="PANTHER" id="PTHR33734">
    <property type="entry name" value="LYSM DOMAIN-CONTAINING GPI-ANCHORED PROTEIN 2"/>
    <property type="match status" value="1"/>
</dbReference>
<keyword evidence="1" id="KW-0472">Membrane</keyword>
<dbReference type="Gene3D" id="3.10.350.10">
    <property type="entry name" value="LysM domain"/>
    <property type="match status" value="2"/>
</dbReference>
<feature type="domain" description="LysM" evidence="3">
    <location>
        <begin position="101"/>
        <end position="149"/>
    </location>
</feature>
<evidence type="ECO:0000313" key="4">
    <source>
        <dbReference type="Proteomes" id="UP001652623"/>
    </source>
</evidence>
<dbReference type="Proteomes" id="UP001652623">
    <property type="component" value="Chromosome 9"/>
</dbReference>
<dbReference type="Pfam" id="PF01476">
    <property type="entry name" value="LysM"/>
    <property type="match status" value="2"/>
</dbReference>
<protein>
    <submittedName>
        <fullName evidence="5">LysM domain-containing GPI-anchored protein 2 isoform X1</fullName>
    </submittedName>
</protein>
<keyword evidence="1" id="KW-1133">Transmembrane helix</keyword>
<accession>A0ABM3IWB6</accession>
<evidence type="ECO:0000256" key="1">
    <source>
        <dbReference type="SAM" id="Phobius"/>
    </source>
</evidence>
<proteinExistence type="predicted"/>
<dbReference type="CDD" id="cd00118">
    <property type="entry name" value="LysM"/>
    <property type="match status" value="2"/>
</dbReference>
<feature type="signal peptide" evidence="2">
    <location>
        <begin position="1"/>
        <end position="21"/>
    </location>
</feature>
<evidence type="ECO:0000313" key="5">
    <source>
        <dbReference type="RefSeq" id="XP_048336714.2"/>
    </source>
</evidence>
<dbReference type="PROSITE" id="PS51782">
    <property type="entry name" value="LYSM"/>
    <property type="match status" value="2"/>
</dbReference>
<keyword evidence="1" id="KW-0812">Transmembrane</keyword>
<dbReference type="SUPFAM" id="SSF54106">
    <property type="entry name" value="LysM domain"/>
    <property type="match status" value="2"/>
</dbReference>
<sequence length="358" mass="38353">MGYATVFVGLCLLCALASTEAQFNCSSQSKCSALIDYQAPNKTTLGAIKTLFGVKKFYNLLGANNLGISTPPNTTVAENQTILIPFMCLCANGTGVSDNVPKYSVKAGDSLDHIARDIFSALTTYEEIARVNNIAAPAYIIQPGQHLWIPLPCSCDLVDGVKVVHYGHKVEKGSTLEIIARRYGTTENTLLRLNGMTNSSELLADQILDVPLQACSSSIKNESLDTSLLLSNGTYALTAYQCVKCKCDAANNFTLQCEPSQLNSTHWKVCPSTQCEDSSLVLGNTTGGSSTCELKTTCAYAGYNNSTIFTVLANSSTCPAPSPSPNNKAGSKMGLQILSWNFLFVTVHLVFLCLCLSQ</sequence>
<dbReference type="InterPro" id="IPR036779">
    <property type="entry name" value="LysM_dom_sf"/>
</dbReference>
<name>A0ABM3IWB6_ZIZJJ</name>
<dbReference type="RefSeq" id="XP_048336714.2">
    <property type="nucleotide sequence ID" value="XM_048480757.2"/>
</dbReference>
<feature type="transmembrane region" description="Helical" evidence="1">
    <location>
        <begin position="337"/>
        <end position="356"/>
    </location>
</feature>
<evidence type="ECO:0000256" key="2">
    <source>
        <dbReference type="SAM" id="SignalP"/>
    </source>
</evidence>
<dbReference type="InterPro" id="IPR018392">
    <property type="entry name" value="LysM"/>
</dbReference>
<gene>
    <name evidence="5" type="primary">LOC125424145</name>
</gene>
<evidence type="ECO:0000259" key="3">
    <source>
        <dbReference type="PROSITE" id="PS51782"/>
    </source>
</evidence>
<feature type="chain" id="PRO_5047276056" evidence="2">
    <location>
        <begin position="22"/>
        <end position="358"/>
    </location>
</feature>
<dbReference type="PANTHER" id="PTHR33734:SF11">
    <property type="entry name" value="LYSM DOMAIN-CONTAINING GPI-ANCHORED PROTEIN 2"/>
    <property type="match status" value="1"/>
</dbReference>